<name>A0A3S1HYN2_ELYCH</name>
<gene>
    <name evidence="1" type="ORF">EGW08_003550</name>
</gene>
<evidence type="ECO:0000313" key="2">
    <source>
        <dbReference type="Proteomes" id="UP000271974"/>
    </source>
</evidence>
<organism evidence="1 2">
    <name type="scientific">Elysia chlorotica</name>
    <name type="common">Eastern emerald elysia</name>
    <name type="synonym">Sea slug</name>
    <dbReference type="NCBI Taxonomy" id="188477"/>
    <lineage>
        <taxon>Eukaryota</taxon>
        <taxon>Metazoa</taxon>
        <taxon>Spiralia</taxon>
        <taxon>Lophotrochozoa</taxon>
        <taxon>Mollusca</taxon>
        <taxon>Gastropoda</taxon>
        <taxon>Heterobranchia</taxon>
        <taxon>Euthyneura</taxon>
        <taxon>Panpulmonata</taxon>
        <taxon>Sacoglossa</taxon>
        <taxon>Placobranchoidea</taxon>
        <taxon>Plakobranchidae</taxon>
        <taxon>Elysia</taxon>
    </lineage>
</organism>
<dbReference type="EMBL" id="RQTK01000075">
    <property type="protein sequence ID" value="RUS88735.1"/>
    <property type="molecule type" value="Genomic_DNA"/>
</dbReference>
<sequence>MLAGLLQVEAKLLQRSGHSILSMSRWICAPGVLSTIHVEPQAARVKVNTAKFVMAHITFYQKVNMAKFVMAHITFYQKVNMAKFVMAHITFYQKVNMAKFVMAHITFYQKVNMAKFVMAHITFCQKVNMAKFDSQNRLNIDPCDGSSSLKQAKAEMKAERSHPVKAEMKAERSYSVKAEMKAERSYPVKAGQYGKKKRIIGSKAHGNDLFKGLLTEKSTEGV</sequence>
<proteinExistence type="predicted"/>
<reference evidence="1 2" key="1">
    <citation type="submission" date="2019-01" db="EMBL/GenBank/DDBJ databases">
        <title>A draft genome assembly of the solar-powered sea slug Elysia chlorotica.</title>
        <authorList>
            <person name="Cai H."/>
            <person name="Li Q."/>
            <person name="Fang X."/>
            <person name="Li J."/>
            <person name="Curtis N.E."/>
            <person name="Altenburger A."/>
            <person name="Shibata T."/>
            <person name="Feng M."/>
            <person name="Maeda T."/>
            <person name="Schwartz J.A."/>
            <person name="Shigenobu S."/>
            <person name="Lundholm N."/>
            <person name="Nishiyama T."/>
            <person name="Yang H."/>
            <person name="Hasebe M."/>
            <person name="Li S."/>
            <person name="Pierce S.K."/>
            <person name="Wang J."/>
        </authorList>
    </citation>
    <scope>NUCLEOTIDE SEQUENCE [LARGE SCALE GENOMIC DNA]</scope>
    <source>
        <strain evidence="1">EC2010</strain>
        <tissue evidence="1">Whole organism of an adult</tissue>
    </source>
</reference>
<dbReference type="Proteomes" id="UP000271974">
    <property type="component" value="Unassembled WGS sequence"/>
</dbReference>
<protein>
    <submittedName>
        <fullName evidence="1">Uncharacterized protein</fullName>
    </submittedName>
</protein>
<keyword evidence="2" id="KW-1185">Reference proteome</keyword>
<evidence type="ECO:0000313" key="1">
    <source>
        <dbReference type="EMBL" id="RUS88735.1"/>
    </source>
</evidence>
<accession>A0A3S1HYN2</accession>
<dbReference type="AlphaFoldDB" id="A0A3S1HYN2"/>
<comment type="caution">
    <text evidence="1">The sequence shown here is derived from an EMBL/GenBank/DDBJ whole genome shotgun (WGS) entry which is preliminary data.</text>
</comment>